<sequence length="150" mass="17072">MICSHYLMDAHTFYYQAIVHQKKQVVPGRRSQLFQQDLLCNCCIVLLFLEDNIHQFVKEVAKGPSICKAIKHDKKQSSQLKLFDPRNLLSNCIAEPSQDSSCNCLGPKRMGLELNQILSPCFLGYVGHGAMINYLLPPSPSMSELIRVWF</sequence>
<protein>
    <submittedName>
        <fullName evidence="1">Uncharacterized protein MANES_15G043600</fullName>
    </submittedName>
</protein>
<proteinExistence type="predicted"/>
<reference evidence="1" key="1">
    <citation type="submission" date="2018-02" db="EMBL/GenBank/DDBJ databases">
        <title>Rhizophora mucronata_Transcriptome.</title>
        <authorList>
            <person name="Meera S.P."/>
            <person name="Sreeshan A."/>
            <person name="Augustine A."/>
        </authorList>
    </citation>
    <scope>NUCLEOTIDE SEQUENCE</scope>
    <source>
        <tissue evidence="1">Leaf</tissue>
    </source>
</reference>
<evidence type="ECO:0000313" key="1">
    <source>
        <dbReference type="EMBL" id="MBW99255.1"/>
    </source>
</evidence>
<dbReference type="AlphaFoldDB" id="A0A2P2K0L8"/>
<dbReference type="EMBL" id="GGEC01018772">
    <property type="protein sequence ID" value="MBW99255.1"/>
    <property type="molecule type" value="Transcribed_RNA"/>
</dbReference>
<name>A0A2P2K0L8_RHIMU</name>
<organism evidence="1">
    <name type="scientific">Rhizophora mucronata</name>
    <name type="common">Asiatic mangrove</name>
    <dbReference type="NCBI Taxonomy" id="61149"/>
    <lineage>
        <taxon>Eukaryota</taxon>
        <taxon>Viridiplantae</taxon>
        <taxon>Streptophyta</taxon>
        <taxon>Embryophyta</taxon>
        <taxon>Tracheophyta</taxon>
        <taxon>Spermatophyta</taxon>
        <taxon>Magnoliopsida</taxon>
        <taxon>eudicotyledons</taxon>
        <taxon>Gunneridae</taxon>
        <taxon>Pentapetalae</taxon>
        <taxon>rosids</taxon>
        <taxon>fabids</taxon>
        <taxon>Malpighiales</taxon>
        <taxon>Rhizophoraceae</taxon>
        <taxon>Rhizophora</taxon>
    </lineage>
</organism>
<accession>A0A2P2K0L8</accession>